<evidence type="ECO:0000313" key="2">
    <source>
        <dbReference type="EMBL" id="MCI14187.1"/>
    </source>
</evidence>
<sequence length="137" mass="14674">MSVFVGSVLALGAIVSAKPLDDLRYKGWNDQKSLVSPYTSSVFLGWAMASAIGLVVTSVLPIISWFATYRFPLSSAILIGIFAVILVAFCGVSYLEVINSRDDQVPTQGDFLAALLPLVCIPAMLSLCCGLLKWLEG</sequence>
<protein>
    <submittedName>
        <fullName evidence="2">Calpain-type cysteine protease DEK1-like</fullName>
    </submittedName>
</protein>
<feature type="transmembrane region" description="Helical" evidence="1">
    <location>
        <begin position="41"/>
        <end position="63"/>
    </location>
</feature>
<keyword evidence="1" id="KW-1133">Transmembrane helix</keyword>
<accession>A0A392PRA9</accession>
<keyword evidence="3" id="KW-1185">Reference proteome</keyword>
<reference evidence="2 3" key="1">
    <citation type="journal article" date="2018" name="Front. Plant Sci.">
        <title>Red Clover (Trifolium pratense) and Zigzag Clover (T. medium) - A Picture of Genomic Similarities and Differences.</title>
        <authorList>
            <person name="Dluhosova J."/>
            <person name="Istvanek J."/>
            <person name="Nedelnik J."/>
            <person name="Repkova J."/>
        </authorList>
    </citation>
    <scope>NUCLEOTIDE SEQUENCE [LARGE SCALE GENOMIC DNA]</scope>
    <source>
        <strain evidence="3">cv. 10/8</strain>
        <tissue evidence="2">Leaf</tissue>
    </source>
</reference>
<proteinExistence type="predicted"/>
<dbReference type="AlphaFoldDB" id="A0A392PRA9"/>
<dbReference type="GO" id="GO:0006508">
    <property type="term" value="P:proteolysis"/>
    <property type="evidence" value="ECO:0007669"/>
    <property type="project" value="UniProtKB-KW"/>
</dbReference>
<dbReference type="EMBL" id="LXQA010091332">
    <property type="protein sequence ID" value="MCI14187.1"/>
    <property type="molecule type" value="Genomic_DNA"/>
</dbReference>
<comment type="caution">
    <text evidence="2">The sequence shown here is derived from an EMBL/GenBank/DDBJ whole genome shotgun (WGS) entry which is preliminary data.</text>
</comment>
<keyword evidence="1" id="KW-0472">Membrane</keyword>
<keyword evidence="2" id="KW-0645">Protease</keyword>
<feature type="transmembrane region" description="Helical" evidence="1">
    <location>
        <begin position="115"/>
        <end position="135"/>
    </location>
</feature>
<evidence type="ECO:0000313" key="3">
    <source>
        <dbReference type="Proteomes" id="UP000265520"/>
    </source>
</evidence>
<dbReference type="Proteomes" id="UP000265520">
    <property type="component" value="Unassembled WGS sequence"/>
</dbReference>
<organism evidence="2 3">
    <name type="scientific">Trifolium medium</name>
    <dbReference type="NCBI Taxonomy" id="97028"/>
    <lineage>
        <taxon>Eukaryota</taxon>
        <taxon>Viridiplantae</taxon>
        <taxon>Streptophyta</taxon>
        <taxon>Embryophyta</taxon>
        <taxon>Tracheophyta</taxon>
        <taxon>Spermatophyta</taxon>
        <taxon>Magnoliopsida</taxon>
        <taxon>eudicotyledons</taxon>
        <taxon>Gunneridae</taxon>
        <taxon>Pentapetalae</taxon>
        <taxon>rosids</taxon>
        <taxon>fabids</taxon>
        <taxon>Fabales</taxon>
        <taxon>Fabaceae</taxon>
        <taxon>Papilionoideae</taxon>
        <taxon>50 kb inversion clade</taxon>
        <taxon>NPAAA clade</taxon>
        <taxon>Hologalegina</taxon>
        <taxon>IRL clade</taxon>
        <taxon>Trifolieae</taxon>
        <taxon>Trifolium</taxon>
    </lineage>
</organism>
<name>A0A392PRA9_9FABA</name>
<dbReference type="GO" id="GO:0008233">
    <property type="term" value="F:peptidase activity"/>
    <property type="evidence" value="ECO:0007669"/>
    <property type="project" value="UniProtKB-KW"/>
</dbReference>
<keyword evidence="2" id="KW-0378">Hydrolase</keyword>
<feature type="transmembrane region" description="Helical" evidence="1">
    <location>
        <begin position="75"/>
        <end position="95"/>
    </location>
</feature>
<evidence type="ECO:0000256" key="1">
    <source>
        <dbReference type="SAM" id="Phobius"/>
    </source>
</evidence>
<keyword evidence="1" id="KW-0812">Transmembrane</keyword>